<evidence type="ECO:0000313" key="1">
    <source>
        <dbReference type="EMBL" id="AFK70854.1"/>
    </source>
</evidence>
<protein>
    <submittedName>
        <fullName evidence="1">Uncharacterized protein</fullName>
    </submittedName>
</protein>
<gene>
    <name evidence="1" type="ORF">YSA_07567</name>
</gene>
<dbReference type="Proteomes" id="UP000005268">
    <property type="component" value="Chromosome"/>
</dbReference>
<name>I3UZD3_PSEPU</name>
<dbReference type="EMBL" id="CP003588">
    <property type="protein sequence ID" value="AFK70854.1"/>
    <property type="molecule type" value="Genomic_DNA"/>
</dbReference>
<evidence type="ECO:0000313" key="2">
    <source>
        <dbReference type="Proteomes" id="UP000005268"/>
    </source>
</evidence>
<proteinExistence type="predicted"/>
<dbReference type="KEGG" id="ppi:YSA_07567"/>
<dbReference type="HOGENOM" id="CLU_2864495_0_0_6"/>
<reference evidence="1 2" key="1">
    <citation type="journal article" date="2012" name="J. Bacteriol.">
        <title>Complete Genome Sequence of the Naphthalene-Degrading Pseudomonas putida Strain ND6.</title>
        <authorList>
            <person name="Li S."/>
            <person name="Zhao H."/>
            <person name="Li Y."/>
            <person name="Niu S."/>
            <person name="Cai B."/>
        </authorList>
    </citation>
    <scope>NUCLEOTIDE SEQUENCE [LARGE SCALE GENOMIC DNA]</scope>
    <source>
        <strain evidence="1 2">ND6</strain>
    </source>
</reference>
<dbReference type="AlphaFoldDB" id="I3UZD3"/>
<organism evidence="1 2">
    <name type="scientific">Pseudomonas putida ND6</name>
    <dbReference type="NCBI Taxonomy" id="231023"/>
    <lineage>
        <taxon>Bacteria</taxon>
        <taxon>Pseudomonadati</taxon>
        <taxon>Pseudomonadota</taxon>
        <taxon>Gammaproteobacteria</taxon>
        <taxon>Pseudomonadales</taxon>
        <taxon>Pseudomonadaceae</taxon>
        <taxon>Pseudomonas</taxon>
    </lineage>
</organism>
<sequence length="64" mass="7853">MNQFNIIKKSYKARSHFPNMRNLMYNHTLLTQVFDIIIKMTNFRNIIQKTRSIYYHLNIHNNLP</sequence>
<accession>I3UZD3</accession>